<keyword evidence="2" id="KW-0677">Repeat</keyword>
<dbReference type="InterPro" id="IPR012724">
    <property type="entry name" value="DnaJ"/>
</dbReference>
<feature type="domain" description="J" evidence="8">
    <location>
        <begin position="20"/>
        <end position="84"/>
    </location>
</feature>
<dbReference type="GO" id="GO:0008270">
    <property type="term" value="F:zinc ion binding"/>
    <property type="evidence" value="ECO:0007669"/>
    <property type="project" value="UniProtKB-KW"/>
</dbReference>
<organism evidence="10 11">
    <name type="scientific">Amanita thiersii Skay4041</name>
    <dbReference type="NCBI Taxonomy" id="703135"/>
    <lineage>
        <taxon>Eukaryota</taxon>
        <taxon>Fungi</taxon>
        <taxon>Dikarya</taxon>
        <taxon>Basidiomycota</taxon>
        <taxon>Agaricomycotina</taxon>
        <taxon>Agaricomycetes</taxon>
        <taxon>Agaricomycetidae</taxon>
        <taxon>Agaricales</taxon>
        <taxon>Pluteineae</taxon>
        <taxon>Amanitaceae</taxon>
        <taxon>Amanita</taxon>
    </lineage>
</organism>
<dbReference type="PROSITE" id="PS51188">
    <property type="entry name" value="ZF_CR"/>
    <property type="match status" value="1"/>
</dbReference>
<evidence type="ECO:0008006" key="12">
    <source>
        <dbReference type="Google" id="ProtNLM"/>
    </source>
</evidence>
<sequence length="365" mass="40789">MYSITFFLLLSLAAFVVAADLYKVLDVHKSSSERDIKHAYRKLSRKYHPDKNKDPDAESKFVEIAHAYEVLSDPEKRKIYDRYGEEGLKAHEGGHHSNPFDIFQSFFGGHPAEQARKGPSMVMEFELGLDDLYEGANIDFKVKKRVLCDHCRGSGAASDGDIHKCSSCGGSGVKVVKQQIFPGMYAQSQVSCTDCQGRGRVIKKVCPHCGGAKVIDHVQSYTLEVQPGTAEGHETVFEGEADESPDWEPGDVVIRVKTRKDKGGWRRKESSLYWKEIIGIDEALLGFEHNLTHMDGHVVQLRRNGVTQPGFVQTIRGEGMPIPEHSSRGDLFVEYTVVLPVDIPSDMRRKLTDVFKPLASGHDEL</sequence>
<dbReference type="GO" id="GO:0006457">
    <property type="term" value="P:protein folding"/>
    <property type="evidence" value="ECO:0007669"/>
    <property type="project" value="InterPro"/>
</dbReference>
<gene>
    <name evidence="10" type="ORF">AMATHDRAFT_73787</name>
</gene>
<dbReference type="Pfam" id="PF00684">
    <property type="entry name" value="DnaJ_CXXCXGXG"/>
    <property type="match status" value="1"/>
</dbReference>
<keyword evidence="7" id="KW-0732">Signal</keyword>
<dbReference type="FunFam" id="2.10.230.10:FF:000002">
    <property type="entry name" value="Molecular chaperone DnaJ"/>
    <property type="match status" value="1"/>
</dbReference>
<dbReference type="PROSITE" id="PS50076">
    <property type="entry name" value="DNAJ_2"/>
    <property type="match status" value="1"/>
</dbReference>
<keyword evidence="5" id="KW-0143">Chaperone</keyword>
<dbReference type="SUPFAM" id="SSF49493">
    <property type="entry name" value="HSP40/DnaJ peptide-binding domain"/>
    <property type="match status" value="2"/>
</dbReference>
<dbReference type="CDD" id="cd10747">
    <property type="entry name" value="DnaJ_C"/>
    <property type="match status" value="1"/>
</dbReference>
<dbReference type="Gene3D" id="2.60.260.20">
    <property type="entry name" value="Urease metallochaperone UreE, N-terminal domain"/>
    <property type="match status" value="2"/>
</dbReference>
<dbReference type="Gene3D" id="1.10.287.110">
    <property type="entry name" value="DnaJ domain"/>
    <property type="match status" value="1"/>
</dbReference>
<reference evidence="10 11" key="1">
    <citation type="submission" date="2014-02" db="EMBL/GenBank/DDBJ databases">
        <title>Transposable element dynamics among asymbiotic and ectomycorrhizal Amanita fungi.</title>
        <authorList>
            <consortium name="DOE Joint Genome Institute"/>
            <person name="Hess J."/>
            <person name="Skrede I."/>
            <person name="Wolfe B."/>
            <person name="LaButti K."/>
            <person name="Ohm R.A."/>
            <person name="Grigoriev I.V."/>
            <person name="Pringle A."/>
        </authorList>
    </citation>
    <scope>NUCLEOTIDE SEQUENCE [LARGE SCALE GENOMIC DNA]</scope>
    <source>
        <strain evidence="10 11">SKay4041</strain>
    </source>
</reference>
<dbReference type="GO" id="GO:0005524">
    <property type="term" value="F:ATP binding"/>
    <property type="evidence" value="ECO:0007669"/>
    <property type="project" value="InterPro"/>
</dbReference>
<feature type="zinc finger region" description="CR-type" evidence="6">
    <location>
        <begin position="135"/>
        <end position="218"/>
    </location>
</feature>
<dbReference type="Proteomes" id="UP000242287">
    <property type="component" value="Unassembled WGS sequence"/>
</dbReference>
<evidence type="ECO:0000313" key="11">
    <source>
        <dbReference type="Proteomes" id="UP000242287"/>
    </source>
</evidence>
<evidence type="ECO:0000259" key="8">
    <source>
        <dbReference type="PROSITE" id="PS50076"/>
    </source>
</evidence>
<dbReference type="InterPro" id="IPR036410">
    <property type="entry name" value="HSP_DnaJ_Cys-rich_dom_sf"/>
</dbReference>
<dbReference type="STRING" id="703135.A0A2A9NYK3"/>
<dbReference type="Pfam" id="PF01556">
    <property type="entry name" value="DnaJ_C"/>
    <property type="match status" value="1"/>
</dbReference>
<dbReference type="InterPro" id="IPR001305">
    <property type="entry name" value="HSP_DnaJ_Cys-rich_dom"/>
</dbReference>
<dbReference type="GO" id="GO:0030544">
    <property type="term" value="F:Hsp70 protein binding"/>
    <property type="evidence" value="ECO:0007669"/>
    <property type="project" value="InterPro"/>
</dbReference>
<evidence type="ECO:0000256" key="1">
    <source>
        <dbReference type="ARBA" id="ARBA00022723"/>
    </source>
</evidence>
<name>A0A2A9NYK3_9AGAR</name>
<dbReference type="SMART" id="SM00271">
    <property type="entry name" value="DnaJ"/>
    <property type="match status" value="1"/>
</dbReference>
<dbReference type="InterPro" id="IPR001623">
    <property type="entry name" value="DnaJ_domain"/>
</dbReference>
<dbReference type="HAMAP" id="MF_01152">
    <property type="entry name" value="DnaJ"/>
    <property type="match status" value="1"/>
</dbReference>
<protein>
    <recommendedName>
        <fullName evidence="12">DnaJ-domain-containing protein</fullName>
    </recommendedName>
</protein>
<dbReference type="PROSITE" id="PS00636">
    <property type="entry name" value="DNAJ_1"/>
    <property type="match status" value="1"/>
</dbReference>
<evidence type="ECO:0000313" key="10">
    <source>
        <dbReference type="EMBL" id="PFH52963.1"/>
    </source>
</evidence>
<dbReference type="EMBL" id="KZ301976">
    <property type="protein sequence ID" value="PFH52963.1"/>
    <property type="molecule type" value="Genomic_DNA"/>
</dbReference>
<keyword evidence="4 6" id="KW-0862">Zinc</keyword>
<keyword evidence="3 6" id="KW-0863">Zinc-finger</keyword>
<dbReference type="PANTHER" id="PTHR43888">
    <property type="entry name" value="DNAJ-LIKE-2, ISOFORM A-RELATED"/>
    <property type="match status" value="1"/>
</dbReference>
<dbReference type="SUPFAM" id="SSF57938">
    <property type="entry name" value="DnaJ/Hsp40 cysteine-rich domain"/>
    <property type="match status" value="1"/>
</dbReference>
<proteinExistence type="inferred from homology"/>
<evidence type="ECO:0000256" key="7">
    <source>
        <dbReference type="SAM" id="SignalP"/>
    </source>
</evidence>
<keyword evidence="1 6" id="KW-0479">Metal-binding</keyword>
<evidence type="ECO:0000256" key="3">
    <source>
        <dbReference type="ARBA" id="ARBA00022771"/>
    </source>
</evidence>
<dbReference type="OrthoDB" id="550424at2759"/>
<dbReference type="CDD" id="cd06257">
    <property type="entry name" value="DnaJ"/>
    <property type="match status" value="1"/>
</dbReference>
<dbReference type="InterPro" id="IPR008971">
    <property type="entry name" value="HSP40/DnaJ_pept-bd"/>
</dbReference>
<dbReference type="InterPro" id="IPR002939">
    <property type="entry name" value="DnaJ_C"/>
</dbReference>
<keyword evidence="11" id="KW-1185">Reference proteome</keyword>
<evidence type="ECO:0000256" key="2">
    <source>
        <dbReference type="ARBA" id="ARBA00022737"/>
    </source>
</evidence>
<feature type="chain" id="PRO_5012993149" description="DnaJ-domain-containing protein" evidence="7">
    <location>
        <begin position="19"/>
        <end position="365"/>
    </location>
</feature>
<dbReference type="CDD" id="cd10719">
    <property type="entry name" value="DnaJ_zf"/>
    <property type="match status" value="1"/>
</dbReference>
<evidence type="ECO:0000256" key="6">
    <source>
        <dbReference type="PROSITE-ProRule" id="PRU00546"/>
    </source>
</evidence>
<dbReference type="PRINTS" id="PR00625">
    <property type="entry name" value="JDOMAIN"/>
</dbReference>
<feature type="signal peptide" evidence="7">
    <location>
        <begin position="1"/>
        <end position="18"/>
    </location>
</feature>
<dbReference type="Gene3D" id="2.10.230.10">
    <property type="entry name" value="Heat shock protein DnaJ, cysteine-rich domain"/>
    <property type="match status" value="1"/>
</dbReference>
<dbReference type="InterPro" id="IPR018253">
    <property type="entry name" value="DnaJ_domain_CS"/>
</dbReference>
<dbReference type="AlphaFoldDB" id="A0A2A9NYK3"/>
<dbReference type="InterPro" id="IPR044713">
    <property type="entry name" value="DNJA1/2-like"/>
</dbReference>
<dbReference type="InterPro" id="IPR036869">
    <property type="entry name" value="J_dom_sf"/>
</dbReference>
<evidence type="ECO:0000256" key="4">
    <source>
        <dbReference type="ARBA" id="ARBA00022833"/>
    </source>
</evidence>
<dbReference type="Pfam" id="PF00226">
    <property type="entry name" value="DnaJ"/>
    <property type="match status" value="1"/>
</dbReference>
<accession>A0A2A9NYK3</accession>
<feature type="domain" description="CR-type" evidence="9">
    <location>
        <begin position="135"/>
        <end position="218"/>
    </location>
</feature>
<dbReference type="GO" id="GO:0051082">
    <property type="term" value="F:unfolded protein binding"/>
    <property type="evidence" value="ECO:0007669"/>
    <property type="project" value="InterPro"/>
</dbReference>
<dbReference type="GO" id="GO:0009408">
    <property type="term" value="P:response to heat"/>
    <property type="evidence" value="ECO:0007669"/>
    <property type="project" value="InterPro"/>
</dbReference>
<dbReference type="SUPFAM" id="SSF46565">
    <property type="entry name" value="Chaperone J-domain"/>
    <property type="match status" value="1"/>
</dbReference>
<evidence type="ECO:0000259" key="9">
    <source>
        <dbReference type="PROSITE" id="PS51188"/>
    </source>
</evidence>
<evidence type="ECO:0000256" key="5">
    <source>
        <dbReference type="ARBA" id="ARBA00023186"/>
    </source>
</evidence>